<evidence type="ECO:0000313" key="2">
    <source>
        <dbReference type="EMBL" id="HAC3054951.1"/>
    </source>
</evidence>
<sequence>MPSEALNLFDLMDYYPEQAAKKKRKEEALKPLKTHRNDRLDYPAARAEIKRILGKEVTTVCGYYDHPINKELRWIFNFEIGFCYINDKCQLYEMLPGAEGFQYRGKVHEEVFYNADDRKRATTTIK</sequence>
<evidence type="ECO:0000313" key="4">
    <source>
        <dbReference type="Proteomes" id="UP000841561"/>
    </source>
</evidence>
<dbReference type="RefSeq" id="WP_046811213.1">
    <property type="nucleotide sequence ID" value="NZ_CP011398.2"/>
</dbReference>
<gene>
    <name evidence="1" type="ORF">F6515_07490</name>
    <name evidence="2" type="ORF">GZK27_05485</name>
</gene>
<proteinExistence type="predicted"/>
<organism evidence="2 4">
    <name type="scientific">Listeria monocytogenes</name>
    <dbReference type="NCBI Taxonomy" id="1639"/>
    <lineage>
        <taxon>Bacteria</taxon>
        <taxon>Bacillati</taxon>
        <taxon>Bacillota</taxon>
        <taxon>Bacilli</taxon>
        <taxon>Bacillales</taxon>
        <taxon>Listeriaceae</taxon>
        <taxon>Listeria</taxon>
    </lineage>
</organism>
<evidence type="ECO:0000313" key="3">
    <source>
        <dbReference type="Proteomes" id="UP000489121"/>
    </source>
</evidence>
<dbReference type="EMBL" id="DAAKPP010000002">
    <property type="protein sequence ID" value="HAC3054951.1"/>
    <property type="molecule type" value="Genomic_DNA"/>
</dbReference>
<dbReference type="Proteomes" id="UP000489121">
    <property type="component" value="Unassembled WGS sequence"/>
</dbReference>
<dbReference type="Proteomes" id="UP000841561">
    <property type="component" value="Unassembled WGS sequence"/>
</dbReference>
<accession>A0A3D7VJD9</accession>
<name>A0A3D7VJD9_LISMN</name>
<dbReference type="EMBL" id="AALGDA010000018">
    <property type="protein sequence ID" value="ECY9782834.1"/>
    <property type="molecule type" value="Genomic_DNA"/>
</dbReference>
<reference evidence="1 3" key="3">
    <citation type="submission" date="2019-09" db="EMBL/GenBank/DDBJ databases">
        <authorList>
            <consortium name="PulseNet: The National Subtyping Network for Foodborne Disease Surveillance"/>
            <person name="Tarr C.L."/>
            <person name="Trees E."/>
            <person name="Katz L.S."/>
            <person name="Carleton-Romer H.A."/>
            <person name="Stroika S."/>
            <person name="Kucerova Z."/>
            <person name="Roache K.F."/>
            <person name="Sabol A.L."/>
            <person name="Besser J."/>
            <person name="Gerner-Smidt P."/>
        </authorList>
    </citation>
    <scope>NUCLEOTIDE SEQUENCE [LARGE SCALE GENOMIC DNA]</scope>
    <source>
        <strain evidence="1 3">PNUSAL005692</strain>
    </source>
</reference>
<evidence type="ECO:0000313" key="1">
    <source>
        <dbReference type="EMBL" id="ECY9782834.1"/>
    </source>
</evidence>
<reference evidence="2" key="2">
    <citation type="submission" date="2018-06" db="EMBL/GenBank/DDBJ databases">
        <authorList>
            <consortium name="NCBI Pathogen Detection Project"/>
        </authorList>
    </citation>
    <scope>NUCLEOTIDE SEQUENCE</scope>
    <source>
        <strain evidence="2">LiDS0115</strain>
    </source>
</reference>
<reference evidence="2 4" key="1">
    <citation type="journal article" date="2018" name="Genome Biol.">
        <title>SKESA: strategic k-mer extension for scrupulous assemblies.</title>
        <authorList>
            <person name="Souvorov A."/>
            <person name="Agarwala R."/>
            <person name="Lipman D.J."/>
        </authorList>
    </citation>
    <scope>NUCLEOTIDE SEQUENCE [LARGE SCALE GENOMIC DNA]</scope>
    <source>
        <strain evidence="2 4">LiDS0115</strain>
    </source>
</reference>
<protein>
    <submittedName>
        <fullName evidence="2">Uncharacterized protein</fullName>
    </submittedName>
</protein>
<dbReference type="AlphaFoldDB" id="A0A3D7VJD9"/>
<comment type="caution">
    <text evidence="2">The sequence shown here is derived from an EMBL/GenBank/DDBJ whole genome shotgun (WGS) entry which is preliminary data.</text>
</comment>